<dbReference type="GO" id="GO:0016020">
    <property type="term" value="C:membrane"/>
    <property type="evidence" value="ECO:0007669"/>
    <property type="project" value="InterPro"/>
</dbReference>
<dbReference type="GO" id="GO:0005783">
    <property type="term" value="C:endoplasmic reticulum"/>
    <property type="evidence" value="ECO:0007669"/>
    <property type="project" value="TreeGrafter"/>
</dbReference>
<dbReference type="GO" id="GO:0006506">
    <property type="term" value="P:GPI anchor biosynthetic process"/>
    <property type="evidence" value="ECO:0007669"/>
    <property type="project" value="InterPro"/>
</dbReference>
<feature type="transmembrane region" description="Helical" evidence="1">
    <location>
        <begin position="304"/>
        <end position="326"/>
    </location>
</feature>
<dbReference type="PANTHER" id="PTHR21329">
    <property type="entry name" value="PHOSPHATIDYLINOSITOL N-ACETYLGLUCOSAMINYLTRANSFERASE SUBUNIT Q-RELATED"/>
    <property type="match status" value="1"/>
</dbReference>
<feature type="transmembrane region" description="Helical" evidence="1">
    <location>
        <begin position="179"/>
        <end position="197"/>
    </location>
</feature>
<dbReference type="OrthoDB" id="70250at2759"/>
<dbReference type="AlphaFoldDB" id="G0QV25"/>
<dbReference type="InParanoid" id="G0QV25"/>
<dbReference type="eggNOG" id="KOG1183">
    <property type="taxonomic scope" value="Eukaryota"/>
</dbReference>
<dbReference type="Proteomes" id="UP000008983">
    <property type="component" value="Unassembled WGS sequence"/>
</dbReference>
<keyword evidence="1" id="KW-0812">Transmembrane</keyword>
<dbReference type="STRING" id="857967.G0QV25"/>
<dbReference type="InterPro" id="IPR007720">
    <property type="entry name" value="PigQ/GPI1"/>
</dbReference>
<feature type="transmembrane region" description="Helical" evidence="1">
    <location>
        <begin position="112"/>
        <end position="135"/>
    </location>
</feature>
<dbReference type="OMA" id="HEIRYSN"/>
<feature type="transmembrane region" description="Helical" evidence="1">
    <location>
        <begin position="204"/>
        <end position="228"/>
    </location>
</feature>
<proteinExistence type="predicted"/>
<keyword evidence="3" id="KW-1185">Reference proteome</keyword>
<accession>G0QV25</accession>
<dbReference type="EMBL" id="GL983930">
    <property type="protein sequence ID" value="EGR30932.1"/>
    <property type="molecule type" value="Genomic_DNA"/>
</dbReference>
<keyword evidence="1" id="KW-0472">Membrane</keyword>
<gene>
    <name evidence="2" type="ORF">IMG5_120970</name>
</gene>
<dbReference type="GeneID" id="14907053"/>
<dbReference type="Pfam" id="PF05024">
    <property type="entry name" value="Gpi1"/>
    <property type="match status" value="1"/>
</dbReference>
<evidence type="ECO:0000256" key="1">
    <source>
        <dbReference type="SAM" id="Phobius"/>
    </source>
</evidence>
<feature type="transmembrane region" description="Helical" evidence="1">
    <location>
        <begin position="278"/>
        <end position="298"/>
    </location>
</feature>
<name>G0QV25_ICHMU</name>
<reference evidence="2 3" key="1">
    <citation type="submission" date="2011-07" db="EMBL/GenBank/DDBJ databases">
        <authorList>
            <person name="Coyne R."/>
            <person name="Brami D."/>
            <person name="Johnson J."/>
            <person name="Hostetler J."/>
            <person name="Hannick L."/>
            <person name="Clark T."/>
            <person name="Cassidy-Hanley D."/>
            <person name="Inman J."/>
        </authorList>
    </citation>
    <scope>NUCLEOTIDE SEQUENCE [LARGE SCALE GENOMIC DNA]</scope>
    <source>
        <strain evidence="2 3">G5</strain>
    </source>
</reference>
<feature type="transmembrane region" description="Helical" evidence="1">
    <location>
        <begin position="234"/>
        <end position="257"/>
    </location>
</feature>
<evidence type="ECO:0000313" key="2">
    <source>
        <dbReference type="EMBL" id="EGR30932.1"/>
    </source>
</evidence>
<keyword evidence="1" id="KW-1133">Transmembrane helix</keyword>
<sequence>MKNQIIVNKNKIKKYLQQIVYNLYLKPKNLQFTQIIILISVLQKVFFTFAYKIIQKNLPYLQISVYNVNSHFLRQIKFKLQVIQSWKILLKILKNKDQGYQYSFILKIYMQLFSGITYIAIDTILGILSIFFIVYNVSNILGFIHQYFSGIHIDELEKEVEWLMGDPAGLKTNKSLNKIMGFLISKLFILWNYFTTFGTPFEPYLVTFLSFFGFFGISFVFCIINDLINILTLHIYIIYKLLLIIYKEVMNLIIFFFKVMKGQIKQYNKKEITWDQKVISLIFFFFLVSMFPTISVYYYSYLFIVLFVYMIKVNYIKLLFLFYFIYQSANAQINCLNFKYFPLLYDIIIFYK</sequence>
<dbReference type="RefSeq" id="XP_004032519.1">
    <property type="nucleotide sequence ID" value="XM_004032471.1"/>
</dbReference>
<evidence type="ECO:0000313" key="3">
    <source>
        <dbReference type="Proteomes" id="UP000008983"/>
    </source>
</evidence>
<dbReference type="PANTHER" id="PTHR21329:SF3">
    <property type="entry name" value="PHOSPHATIDYLINOSITOL N-ACETYLGLUCOSAMINYLTRANSFERASE SUBUNIT Q"/>
    <property type="match status" value="1"/>
</dbReference>
<organism evidence="2 3">
    <name type="scientific">Ichthyophthirius multifiliis</name>
    <name type="common">White spot disease agent</name>
    <name type="synonym">Ich</name>
    <dbReference type="NCBI Taxonomy" id="5932"/>
    <lineage>
        <taxon>Eukaryota</taxon>
        <taxon>Sar</taxon>
        <taxon>Alveolata</taxon>
        <taxon>Ciliophora</taxon>
        <taxon>Intramacronucleata</taxon>
        <taxon>Oligohymenophorea</taxon>
        <taxon>Hymenostomatida</taxon>
        <taxon>Ophryoglenina</taxon>
        <taxon>Ichthyophthirius</taxon>
    </lineage>
</organism>
<protein>
    <submittedName>
        <fullName evidence="2">Uncharacterized protein</fullName>
    </submittedName>
</protein>